<dbReference type="GO" id="GO:0005886">
    <property type="term" value="C:plasma membrane"/>
    <property type="evidence" value="ECO:0007669"/>
    <property type="project" value="UniProtKB-SubCell"/>
</dbReference>
<comment type="similarity">
    <text evidence="2">Belongs to the MscS (TC 1.A.23) family.</text>
</comment>
<dbReference type="Pfam" id="PF21082">
    <property type="entry name" value="MS_channel_3rd"/>
    <property type="match status" value="1"/>
</dbReference>
<dbReference type="GO" id="GO:0008381">
    <property type="term" value="F:mechanosensitive monoatomic ion channel activity"/>
    <property type="evidence" value="ECO:0007669"/>
    <property type="project" value="UniProtKB-ARBA"/>
</dbReference>
<keyword evidence="6 9" id="KW-0472">Membrane</keyword>
<proteinExistence type="inferred from homology"/>
<dbReference type="InterPro" id="IPR010920">
    <property type="entry name" value="LSM_dom_sf"/>
</dbReference>
<evidence type="ECO:0000259" key="11">
    <source>
        <dbReference type="Pfam" id="PF12794"/>
    </source>
</evidence>
<keyword evidence="7" id="KW-0175">Coiled coil</keyword>
<evidence type="ECO:0000259" key="12">
    <source>
        <dbReference type="Pfam" id="PF12795"/>
    </source>
</evidence>
<feature type="transmembrane region" description="Helical" evidence="9">
    <location>
        <begin position="807"/>
        <end position="830"/>
    </location>
</feature>
<dbReference type="Pfam" id="PF12795">
    <property type="entry name" value="MscS_porin"/>
    <property type="match status" value="1"/>
</dbReference>
<dbReference type="Pfam" id="PF00924">
    <property type="entry name" value="MS_channel_2nd"/>
    <property type="match status" value="1"/>
</dbReference>
<evidence type="ECO:0000256" key="1">
    <source>
        <dbReference type="ARBA" id="ARBA00004651"/>
    </source>
</evidence>
<evidence type="ECO:0000259" key="10">
    <source>
        <dbReference type="Pfam" id="PF00924"/>
    </source>
</evidence>
<dbReference type="InterPro" id="IPR024393">
    <property type="entry name" value="MscS_porin"/>
</dbReference>
<evidence type="ECO:0000313" key="16">
    <source>
        <dbReference type="Proteomes" id="UP000315003"/>
    </source>
</evidence>
<dbReference type="InterPro" id="IPR025692">
    <property type="entry name" value="MscS_IM_dom1"/>
</dbReference>
<evidence type="ECO:0000256" key="5">
    <source>
        <dbReference type="ARBA" id="ARBA00022989"/>
    </source>
</evidence>
<dbReference type="Gene3D" id="1.10.287.1260">
    <property type="match status" value="1"/>
</dbReference>
<feature type="domain" description="Mechanosensitive ion channel inner membrane" evidence="11">
    <location>
        <begin position="613"/>
        <end position="949"/>
    </location>
</feature>
<feature type="transmembrane region" description="Helical" evidence="9">
    <location>
        <begin position="996"/>
        <end position="1017"/>
    </location>
</feature>
<evidence type="ECO:0000256" key="6">
    <source>
        <dbReference type="ARBA" id="ARBA00023136"/>
    </source>
</evidence>
<dbReference type="AlphaFoldDB" id="A0A517SVV3"/>
<accession>A0A517SVV3</accession>
<feature type="transmembrane region" description="Helical" evidence="9">
    <location>
        <begin position="610"/>
        <end position="629"/>
    </location>
</feature>
<protein>
    <submittedName>
        <fullName evidence="15">Miniconductance mechanosensitive channel MscM</fullName>
    </submittedName>
</protein>
<evidence type="ECO:0000259" key="13">
    <source>
        <dbReference type="Pfam" id="PF21082"/>
    </source>
</evidence>
<feature type="transmembrane region" description="Helical" evidence="9">
    <location>
        <begin position="760"/>
        <end position="780"/>
    </location>
</feature>
<dbReference type="Gene3D" id="2.30.30.60">
    <property type="match status" value="1"/>
</dbReference>
<evidence type="ECO:0000259" key="14">
    <source>
        <dbReference type="Pfam" id="PF21088"/>
    </source>
</evidence>
<dbReference type="Proteomes" id="UP000315003">
    <property type="component" value="Chromosome"/>
</dbReference>
<evidence type="ECO:0000256" key="8">
    <source>
        <dbReference type="SAM" id="MobiDB-lite"/>
    </source>
</evidence>
<evidence type="ECO:0000256" key="2">
    <source>
        <dbReference type="ARBA" id="ARBA00008017"/>
    </source>
</evidence>
<feature type="transmembrane region" description="Helical" evidence="9">
    <location>
        <begin position="956"/>
        <end position="975"/>
    </location>
</feature>
<organism evidence="15 16">
    <name type="scientific">Stieleria bergensis</name>
    <dbReference type="NCBI Taxonomy" id="2528025"/>
    <lineage>
        <taxon>Bacteria</taxon>
        <taxon>Pseudomonadati</taxon>
        <taxon>Planctomycetota</taxon>
        <taxon>Planctomycetia</taxon>
        <taxon>Pirellulales</taxon>
        <taxon>Pirellulaceae</taxon>
        <taxon>Stieleria</taxon>
    </lineage>
</organism>
<dbReference type="InterPro" id="IPR023408">
    <property type="entry name" value="MscS_beta-dom_sf"/>
</dbReference>
<dbReference type="OrthoDB" id="9809206at2"/>
<dbReference type="SUPFAM" id="SSF50182">
    <property type="entry name" value="Sm-like ribonucleoproteins"/>
    <property type="match status" value="1"/>
</dbReference>
<dbReference type="RefSeq" id="WP_145272566.1">
    <property type="nucleotide sequence ID" value="NZ_CP036272.1"/>
</dbReference>
<dbReference type="InterPro" id="IPR011066">
    <property type="entry name" value="MscS_channel_C_sf"/>
</dbReference>
<evidence type="ECO:0000256" key="7">
    <source>
        <dbReference type="SAM" id="Coils"/>
    </source>
</evidence>
<keyword evidence="4 9" id="KW-0812">Transmembrane</keyword>
<feature type="coiled-coil region" evidence="7">
    <location>
        <begin position="301"/>
        <end position="356"/>
    </location>
</feature>
<dbReference type="EMBL" id="CP036272">
    <property type="protein sequence ID" value="QDT60213.1"/>
    <property type="molecule type" value="Genomic_DNA"/>
</dbReference>
<evidence type="ECO:0000256" key="4">
    <source>
        <dbReference type="ARBA" id="ARBA00022692"/>
    </source>
</evidence>
<dbReference type="Gene3D" id="3.30.70.100">
    <property type="match status" value="1"/>
</dbReference>
<feature type="domain" description="Mechanosensitive ion channel transmembrane helices 2/3" evidence="14">
    <location>
        <begin position="1002"/>
        <end position="1043"/>
    </location>
</feature>
<name>A0A517SVV3_9BACT</name>
<evidence type="ECO:0000256" key="9">
    <source>
        <dbReference type="SAM" id="Phobius"/>
    </source>
</evidence>
<dbReference type="SUPFAM" id="SSF82689">
    <property type="entry name" value="Mechanosensitive channel protein MscS (YggB), C-terminal domain"/>
    <property type="match status" value="1"/>
</dbReference>
<feature type="transmembrane region" description="Helical" evidence="9">
    <location>
        <begin position="1029"/>
        <end position="1057"/>
    </location>
</feature>
<dbReference type="PANTHER" id="PTHR30347">
    <property type="entry name" value="POTASSIUM CHANNEL RELATED"/>
    <property type="match status" value="1"/>
</dbReference>
<comment type="subcellular location">
    <subcellularLocation>
        <location evidence="1">Cell membrane</location>
        <topology evidence="1">Multi-pass membrane protein</topology>
    </subcellularLocation>
</comment>
<reference evidence="15 16" key="1">
    <citation type="submission" date="2019-02" db="EMBL/GenBank/DDBJ databases">
        <title>Deep-cultivation of Planctomycetes and their phenomic and genomic characterization uncovers novel biology.</title>
        <authorList>
            <person name="Wiegand S."/>
            <person name="Jogler M."/>
            <person name="Boedeker C."/>
            <person name="Pinto D."/>
            <person name="Vollmers J."/>
            <person name="Rivas-Marin E."/>
            <person name="Kohn T."/>
            <person name="Peeters S.H."/>
            <person name="Heuer A."/>
            <person name="Rast P."/>
            <person name="Oberbeckmann S."/>
            <person name="Bunk B."/>
            <person name="Jeske O."/>
            <person name="Meyerdierks A."/>
            <person name="Storesund J.E."/>
            <person name="Kallscheuer N."/>
            <person name="Luecker S."/>
            <person name="Lage O.M."/>
            <person name="Pohl T."/>
            <person name="Merkel B.J."/>
            <person name="Hornburger P."/>
            <person name="Mueller R.-W."/>
            <person name="Bruemmer F."/>
            <person name="Labrenz M."/>
            <person name="Spormann A.M."/>
            <person name="Op den Camp H."/>
            <person name="Overmann J."/>
            <person name="Amann R."/>
            <person name="Jetten M.S.M."/>
            <person name="Mascher T."/>
            <person name="Medema M.H."/>
            <person name="Devos D.P."/>
            <person name="Kaster A.-K."/>
            <person name="Ovreas L."/>
            <person name="Rohde M."/>
            <person name="Galperin M.Y."/>
            <person name="Jogler C."/>
        </authorList>
    </citation>
    <scope>NUCLEOTIDE SEQUENCE [LARGE SCALE GENOMIC DNA]</scope>
    <source>
        <strain evidence="15 16">SV_7m_r</strain>
    </source>
</reference>
<feature type="transmembrane region" description="Helical" evidence="9">
    <location>
        <begin position="919"/>
        <end position="936"/>
    </location>
</feature>
<gene>
    <name evidence="15" type="primary">mscM</name>
    <name evidence="15" type="ORF">SV7mr_27310</name>
</gene>
<feature type="transmembrane region" description="Helical" evidence="9">
    <location>
        <begin position="691"/>
        <end position="711"/>
    </location>
</feature>
<keyword evidence="3" id="KW-1003">Cell membrane</keyword>
<dbReference type="InterPro" id="IPR049278">
    <property type="entry name" value="MS_channel_C"/>
</dbReference>
<feature type="domain" description="Mechanosensitive ion channel MscS porin" evidence="12">
    <location>
        <begin position="159"/>
        <end position="376"/>
    </location>
</feature>
<feature type="transmembrane region" description="Helical" evidence="9">
    <location>
        <begin position="836"/>
        <end position="857"/>
    </location>
</feature>
<dbReference type="InterPro" id="IPR006685">
    <property type="entry name" value="MscS_channel_2nd"/>
</dbReference>
<dbReference type="InterPro" id="IPR011014">
    <property type="entry name" value="MscS_channel_TM-2"/>
</dbReference>
<dbReference type="SUPFAM" id="SSF82861">
    <property type="entry name" value="Mechanosensitive channel protein MscS (YggB), transmembrane region"/>
    <property type="match status" value="1"/>
</dbReference>
<dbReference type="Pfam" id="PF21088">
    <property type="entry name" value="MS_channel_1st"/>
    <property type="match status" value="1"/>
</dbReference>
<evidence type="ECO:0000256" key="3">
    <source>
        <dbReference type="ARBA" id="ARBA00022475"/>
    </source>
</evidence>
<dbReference type="InterPro" id="IPR049142">
    <property type="entry name" value="MS_channel_1st"/>
</dbReference>
<feature type="transmembrane region" description="Helical" evidence="9">
    <location>
        <begin position="732"/>
        <end position="754"/>
    </location>
</feature>
<keyword evidence="16" id="KW-1185">Reference proteome</keyword>
<feature type="domain" description="Mechanosensitive ion channel MscS" evidence="10">
    <location>
        <begin position="1045"/>
        <end position="1110"/>
    </location>
</feature>
<sequence>MDLGQRFRSVSMNPLGCVLACCATLLIGGINAERLDAQFQLPGPMPVTPMSSRPVAVQSHLSDQAPQPVKRVPQSVQMVPVAPTSVGVVPVAFQQDVQPAASPPAKPDAAATGTDVPAATGDSGSEVDADKKPDEVSNQMTDYDPAKSKEIVSQRLEALPAEASETLKSTYRDALKSIEQAIRSRGKITQYKEFMSSTTVVETLQAEVEQMSTVEAEADPALGTLPITELQSRDLQLRAGLQSIQEKRDGFEVDLEKLKSRPTIITTRLTAIKSRLPVVRGELNQLPEGGANDTPKEDSERQLYLAQVAQLTAEREELLQEQMSQATRQELLKLDVAKLDQELRVKKQEFRFLQKELEQRLTSQATAAASLVEKNIPNDKEAQELAQQISDLSKESLFLQQCARQVNDIPERIRSKDSQLNQRLVYMKDLINKKLGGPLTAQLLFKLVGDAKYDDRSFELRPVKVDDRLVPVPDLGQAEIGQFSAEEKGRQQARLEKTFAVRTYDPQQRDTIDKLLAAREELIDTVSGQYSSLKLGLSDLADQRQSLAETAINIEEYVEKSLFGFVVRSCDPVGVEDINNMYTAFHWAAQPNTRADFLSTVQDIFSSRPLTTTVFFTLMLLLLLLRPMILKRLRYTGTRIRRVSTDKYRYTVQALLLTFAIAIPLPKMLGYCGWNLHHIARLNEVGLGLSLGLRSAAWIYFFSMFFAAVCIKGGLAEAHFRWNPDTLARIRSSLFLFAVVFVPLSICYSSLSYIQGTDPLIRTSRVAFLLSQIWIAWMLWRIFRGEHGLLAACKKSRPDAWYTKTRVLWCSLLFVAPAFMFVIAAMGFMITASELSLGMLVTICLVVLGVILDSMVLRWFAIKRRRLALEEALERRRERLEAIQEDKPEEKSSDLMSPEEEMDNKVLDLESISEQTRSLVGLMANLVVLGALLWFWTGIIPLADTLTDVRIPFFDLSVASVLAALVLFFVAKSIVTNLPGLLEFTVLRGSSLDSGGRFAVATLIRYALIALFALIFFNLLELDWSKFGWMAAALSVGLGFGLQEIVANFVCGIILLLEQPIRVGDVVTLDQTTGKVMRIQMRATTIRNWDQQDFVVPNKNIITGTFLNWTLSNTVNRLVLHVGIAYGSDTEKARLLLLEIATNHPSIMDDPAPLASVEQMADSSVNLVLRAYLPDMANRVSTTTEIYQQIHDRYAEAGIEIPFPQRDLNLKGNLDELKLALGVPAPGN</sequence>
<dbReference type="InterPro" id="IPR052702">
    <property type="entry name" value="MscS-like_channel"/>
</dbReference>
<feature type="transmembrane region" description="Helical" evidence="9">
    <location>
        <begin position="650"/>
        <end position="671"/>
    </location>
</feature>
<dbReference type="Pfam" id="PF12794">
    <property type="entry name" value="MscS_TM"/>
    <property type="match status" value="1"/>
</dbReference>
<keyword evidence="5 9" id="KW-1133">Transmembrane helix</keyword>
<feature type="region of interest" description="Disordered" evidence="8">
    <location>
        <begin position="99"/>
        <end position="147"/>
    </location>
</feature>
<dbReference type="PANTHER" id="PTHR30347:SF1">
    <property type="entry name" value="MECHANOSENSITIVE CHANNEL MSCK"/>
    <property type="match status" value="1"/>
</dbReference>
<feature type="domain" description="Mechanosensitive ion channel MscS C-terminal" evidence="13">
    <location>
        <begin position="1119"/>
        <end position="1201"/>
    </location>
</feature>
<evidence type="ECO:0000313" key="15">
    <source>
        <dbReference type="EMBL" id="QDT60213.1"/>
    </source>
</evidence>